<protein>
    <submittedName>
        <fullName evidence="2">Uncharacterized protein</fullName>
    </submittedName>
</protein>
<dbReference type="GO" id="GO:0043386">
    <property type="term" value="P:mycotoxin biosynthetic process"/>
    <property type="evidence" value="ECO:0007669"/>
    <property type="project" value="InterPro"/>
</dbReference>
<accession>A0A8H5ZCF3</accession>
<dbReference type="InterPro" id="IPR021765">
    <property type="entry name" value="UstYa-like"/>
</dbReference>
<dbReference type="OMA" id="PDQHACY"/>
<reference evidence="2" key="1">
    <citation type="submission" date="2019-11" db="EMBL/GenBank/DDBJ databases">
        <title>Bipolaris sorokiniana Genome sequencing.</title>
        <authorList>
            <person name="Wang H."/>
        </authorList>
    </citation>
    <scope>NUCLEOTIDE SEQUENCE</scope>
</reference>
<evidence type="ECO:0000313" key="2">
    <source>
        <dbReference type="EMBL" id="KAF5845353.1"/>
    </source>
</evidence>
<proteinExistence type="inferred from homology"/>
<gene>
    <name evidence="2" type="ORF">GGP41_002975</name>
</gene>
<comment type="similarity">
    <text evidence="1">Belongs to the ustYa family.</text>
</comment>
<dbReference type="PANTHER" id="PTHR33365:SF6">
    <property type="entry name" value="OXIDASE USTYA"/>
    <property type="match status" value="1"/>
</dbReference>
<dbReference type="EMBL" id="WNKQ01000019">
    <property type="protein sequence ID" value="KAF5845353.1"/>
    <property type="molecule type" value="Genomic_DNA"/>
</dbReference>
<comment type="caution">
    <text evidence="2">The sequence shown here is derived from an EMBL/GenBank/DDBJ whole genome shotgun (WGS) entry which is preliminary data.</text>
</comment>
<evidence type="ECO:0000313" key="3">
    <source>
        <dbReference type="Proteomes" id="UP000624244"/>
    </source>
</evidence>
<organism evidence="2 3">
    <name type="scientific">Cochliobolus sativus</name>
    <name type="common">Common root rot and spot blotch fungus</name>
    <name type="synonym">Bipolaris sorokiniana</name>
    <dbReference type="NCBI Taxonomy" id="45130"/>
    <lineage>
        <taxon>Eukaryota</taxon>
        <taxon>Fungi</taxon>
        <taxon>Dikarya</taxon>
        <taxon>Ascomycota</taxon>
        <taxon>Pezizomycotina</taxon>
        <taxon>Dothideomycetes</taxon>
        <taxon>Pleosporomycetidae</taxon>
        <taxon>Pleosporales</taxon>
        <taxon>Pleosporineae</taxon>
        <taxon>Pleosporaceae</taxon>
        <taxon>Bipolaris</taxon>
    </lineage>
</organism>
<dbReference type="AlphaFoldDB" id="A0A8H5ZCF3"/>
<name>A0A8H5ZCF3_COCSA</name>
<dbReference type="Pfam" id="PF11807">
    <property type="entry name" value="UstYa"/>
    <property type="match status" value="1"/>
</dbReference>
<sequence>MEGSPAYQPVCRDEEGDGLPELEAKESISWDSNSTEIIPTNTRSFVAYLSLLLLSLSANILLVMDNARLRILHSPTKSEYSGLTLNTNVPYHAMTRYWHPNASDSDMEAAWDAIDTNAMAVALDDKFVERLSLPPSTPFPWDTERSVYYVRGIHDLHCLKLVRKAIVSKHKGSEQPFNLLHIYHCLDMLRQDIMCAADDTPMPAPLSHQAGDGQDRRCRDWNELIAWARRPDQHACYEFDDYREATNTLENFAFCPPSSPYRDVQRAYFEYHGHKDPYEYNENAEDVIVF</sequence>
<evidence type="ECO:0000256" key="1">
    <source>
        <dbReference type="ARBA" id="ARBA00035112"/>
    </source>
</evidence>
<dbReference type="Proteomes" id="UP000624244">
    <property type="component" value="Unassembled WGS sequence"/>
</dbReference>
<dbReference type="PANTHER" id="PTHR33365">
    <property type="entry name" value="YALI0B05434P"/>
    <property type="match status" value="1"/>
</dbReference>